<dbReference type="PANTHER" id="PTHR11358">
    <property type="entry name" value="ARGINASE/AGMATINASE"/>
    <property type="match status" value="1"/>
</dbReference>
<keyword evidence="2" id="KW-1185">Reference proteome</keyword>
<dbReference type="GO" id="GO:0046872">
    <property type="term" value="F:metal ion binding"/>
    <property type="evidence" value="ECO:0007669"/>
    <property type="project" value="InterPro"/>
</dbReference>
<dbReference type="EMBL" id="VUMD01000007">
    <property type="protein sequence ID" value="MSS36884.1"/>
    <property type="molecule type" value="Genomic_DNA"/>
</dbReference>
<proteinExistence type="predicted"/>
<dbReference type="InterPro" id="IPR023696">
    <property type="entry name" value="Ureohydrolase_dom_sf"/>
</dbReference>
<dbReference type="PANTHER" id="PTHR11358:SF41">
    <property type="entry name" value="ARGINASE"/>
    <property type="match status" value="1"/>
</dbReference>
<sequence length="270" mass="30810">MRIGETQSKQMVIMDFTGVYGRETFYRAHDFIWLDLKEVQGTNGYCDKEAEEELRNRIRRLGPEGLHFLDSGNYHYASKLWLDMVEEDFELLVFDHHTDMQEPVFGKILSCGGWLKVALDTNARLKRVWLIGPAAEGIKEAKALGFGDRVICICEEDMGGVERCQERLGQSGLPLYISVDKDILSREDARTNWDQGTVRLDAVLDIIRAAAKKRRIIGMDVCGENPEEREQEEVVSRNVNDRTNRALIAVFLELCAGKGQALWQGEQARR</sequence>
<gene>
    <name evidence="1" type="ORF">FYJ39_09925</name>
</gene>
<dbReference type="Gene3D" id="3.40.800.10">
    <property type="entry name" value="Ureohydrolase domain"/>
    <property type="match status" value="1"/>
</dbReference>
<comment type="caution">
    <text evidence="1">The sequence shown here is derived from an EMBL/GenBank/DDBJ whole genome shotgun (WGS) entry which is preliminary data.</text>
</comment>
<dbReference type="GO" id="GO:0033389">
    <property type="term" value="P:putrescine biosynthetic process from arginine, via agmatine"/>
    <property type="evidence" value="ECO:0007669"/>
    <property type="project" value="TreeGrafter"/>
</dbReference>
<name>A0A7X2NL48_9CLOT</name>
<dbReference type="SUPFAM" id="SSF52768">
    <property type="entry name" value="Arginase/deacetylase"/>
    <property type="match status" value="1"/>
</dbReference>
<dbReference type="GO" id="GO:0008783">
    <property type="term" value="F:agmatinase activity"/>
    <property type="evidence" value="ECO:0007669"/>
    <property type="project" value="TreeGrafter"/>
</dbReference>
<accession>A0A7X2NL48</accession>
<evidence type="ECO:0008006" key="3">
    <source>
        <dbReference type="Google" id="ProtNLM"/>
    </source>
</evidence>
<reference evidence="1 2" key="1">
    <citation type="submission" date="2019-08" db="EMBL/GenBank/DDBJ databases">
        <title>In-depth cultivation of the pig gut microbiome towards novel bacterial diversity and tailored functional studies.</title>
        <authorList>
            <person name="Wylensek D."/>
            <person name="Hitch T.C.A."/>
            <person name="Clavel T."/>
        </authorList>
    </citation>
    <scope>NUCLEOTIDE SEQUENCE [LARGE SCALE GENOMIC DNA]</scope>
    <source>
        <strain evidence="1 2">WCA-389-WT-23D1</strain>
    </source>
</reference>
<evidence type="ECO:0000313" key="2">
    <source>
        <dbReference type="Proteomes" id="UP000429958"/>
    </source>
</evidence>
<dbReference type="RefSeq" id="WP_154472319.1">
    <property type="nucleotide sequence ID" value="NZ_DBEWUL010000094.1"/>
</dbReference>
<dbReference type="InterPro" id="IPR006035">
    <property type="entry name" value="Ureohydrolase"/>
</dbReference>
<dbReference type="Proteomes" id="UP000429958">
    <property type="component" value="Unassembled WGS sequence"/>
</dbReference>
<evidence type="ECO:0000313" key="1">
    <source>
        <dbReference type="EMBL" id="MSS36884.1"/>
    </source>
</evidence>
<dbReference type="Pfam" id="PF00491">
    <property type="entry name" value="Arginase"/>
    <property type="match status" value="1"/>
</dbReference>
<organism evidence="1 2">
    <name type="scientific">Clostridium porci</name>
    <dbReference type="NCBI Taxonomy" id="2605778"/>
    <lineage>
        <taxon>Bacteria</taxon>
        <taxon>Bacillati</taxon>
        <taxon>Bacillota</taxon>
        <taxon>Clostridia</taxon>
        <taxon>Eubacteriales</taxon>
        <taxon>Clostridiaceae</taxon>
        <taxon>Clostridium</taxon>
    </lineage>
</organism>
<dbReference type="AlphaFoldDB" id="A0A7X2NL48"/>
<protein>
    <recommendedName>
        <fullName evidence="3">Arginase</fullName>
    </recommendedName>
</protein>